<reference evidence="1" key="2">
    <citation type="journal article" date="2021" name="PeerJ">
        <title>Extensive microbial diversity within the chicken gut microbiome revealed by metagenomics and culture.</title>
        <authorList>
            <person name="Gilroy R."/>
            <person name="Ravi A."/>
            <person name="Getino M."/>
            <person name="Pursley I."/>
            <person name="Horton D.L."/>
            <person name="Alikhan N.F."/>
            <person name="Baker D."/>
            <person name="Gharbi K."/>
            <person name="Hall N."/>
            <person name="Watson M."/>
            <person name="Adriaenssens E.M."/>
            <person name="Foster-Nyarko E."/>
            <person name="Jarju S."/>
            <person name="Secka A."/>
            <person name="Antonio M."/>
            <person name="Oren A."/>
            <person name="Chaudhuri R.R."/>
            <person name="La Ragione R."/>
            <person name="Hildebrand F."/>
            <person name="Pallen M.J."/>
        </authorList>
    </citation>
    <scope>NUCLEOTIDE SEQUENCE</scope>
    <source>
        <strain evidence="1">ChiSjej5B23-6657</strain>
    </source>
</reference>
<organism evidence="1 2">
    <name type="scientific">Candidatus Pullilachnospira gallistercoris</name>
    <dbReference type="NCBI Taxonomy" id="2840911"/>
    <lineage>
        <taxon>Bacteria</taxon>
        <taxon>Bacillati</taxon>
        <taxon>Bacillota</taxon>
        <taxon>Clostridia</taxon>
        <taxon>Lachnospirales</taxon>
        <taxon>Lachnospiraceae</taxon>
        <taxon>Lachnospiraceae incertae sedis</taxon>
        <taxon>Candidatus Pullilachnospira</taxon>
    </lineage>
</organism>
<comment type="caution">
    <text evidence="1">The sequence shown here is derived from an EMBL/GenBank/DDBJ whole genome shotgun (WGS) entry which is preliminary data.</text>
</comment>
<name>A0A9D1E7A9_9FIRM</name>
<gene>
    <name evidence="1" type="ORF">IAA55_00430</name>
</gene>
<evidence type="ECO:0000313" key="1">
    <source>
        <dbReference type="EMBL" id="HIR69730.1"/>
    </source>
</evidence>
<sequence length="111" mass="12051">METIIKSFVGMFFALLLLLLGAGLIAASVNARNAGAFAADCASRIENSDFAGSVIEECRRDATDRGYELTVEVSEKAGQPEVKYGSLQLEYPFRIPLTGIARTNVTQYAIR</sequence>
<evidence type="ECO:0000313" key="2">
    <source>
        <dbReference type="Proteomes" id="UP000823912"/>
    </source>
</evidence>
<dbReference type="Proteomes" id="UP000823912">
    <property type="component" value="Unassembled WGS sequence"/>
</dbReference>
<reference evidence="1" key="1">
    <citation type="submission" date="2020-10" db="EMBL/GenBank/DDBJ databases">
        <authorList>
            <person name="Gilroy R."/>
        </authorList>
    </citation>
    <scope>NUCLEOTIDE SEQUENCE</scope>
    <source>
        <strain evidence="1">ChiSjej5B23-6657</strain>
    </source>
</reference>
<accession>A0A9D1E7A9</accession>
<proteinExistence type="predicted"/>
<dbReference type="EMBL" id="DVHM01000007">
    <property type="protein sequence ID" value="HIR69730.1"/>
    <property type="molecule type" value="Genomic_DNA"/>
</dbReference>
<dbReference type="AlphaFoldDB" id="A0A9D1E7A9"/>
<protein>
    <submittedName>
        <fullName evidence="1">Uncharacterized protein</fullName>
    </submittedName>
</protein>